<dbReference type="InterPro" id="IPR001185">
    <property type="entry name" value="MS_channel"/>
</dbReference>
<dbReference type="Proteomes" id="UP000237682">
    <property type="component" value="Unassembled WGS sequence"/>
</dbReference>
<keyword evidence="9 10" id="KW-0407">Ion channel</keyword>
<keyword evidence="6 10" id="KW-1133">Transmembrane helix</keyword>
<feature type="transmembrane region" description="Helical" evidence="10">
    <location>
        <begin position="85"/>
        <end position="106"/>
    </location>
</feature>
<dbReference type="InterPro" id="IPR036019">
    <property type="entry name" value="MscL_channel"/>
</dbReference>
<dbReference type="NCBIfam" id="NF001843">
    <property type="entry name" value="PRK00567.1-4"/>
    <property type="match status" value="1"/>
</dbReference>
<name>A0A2S9QED0_9HYPH</name>
<dbReference type="AlphaFoldDB" id="A0A2S9QED0"/>
<dbReference type="OrthoDB" id="9810350at2"/>
<accession>A0A2S9QED0</accession>
<dbReference type="InterPro" id="IPR019823">
    <property type="entry name" value="Mechanosensitive_channel_CS"/>
</dbReference>
<dbReference type="InterPro" id="IPR037673">
    <property type="entry name" value="MSC/AndL"/>
</dbReference>
<feature type="transmembrane region" description="Helical" evidence="10">
    <location>
        <begin position="12"/>
        <end position="31"/>
    </location>
</feature>
<keyword evidence="7 10" id="KW-0406">Ion transport</keyword>
<dbReference type="GO" id="GO:0008381">
    <property type="term" value="F:mechanosensitive monoatomic ion channel activity"/>
    <property type="evidence" value="ECO:0007669"/>
    <property type="project" value="UniProtKB-UniRule"/>
</dbReference>
<evidence type="ECO:0000256" key="10">
    <source>
        <dbReference type="HAMAP-Rule" id="MF_00115"/>
    </source>
</evidence>
<evidence type="ECO:0000256" key="9">
    <source>
        <dbReference type="ARBA" id="ARBA00023303"/>
    </source>
</evidence>
<keyword evidence="10" id="KW-0997">Cell inner membrane</keyword>
<dbReference type="PRINTS" id="PR01264">
    <property type="entry name" value="MECHCHANNEL"/>
</dbReference>
<dbReference type="EMBL" id="PUEJ01000003">
    <property type="protein sequence ID" value="PRH87702.1"/>
    <property type="molecule type" value="Genomic_DNA"/>
</dbReference>
<proteinExistence type="inferred from homology"/>
<dbReference type="Pfam" id="PF01741">
    <property type="entry name" value="MscL"/>
    <property type="match status" value="1"/>
</dbReference>
<comment type="function">
    <text evidence="10">Channel that opens in response to stretch forces in the membrane lipid bilayer. May participate in the regulation of osmotic pressure changes within the cell.</text>
</comment>
<evidence type="ECO:0000256" key="2">
    <source>
        <dbReference type="ARBA" id="ARBA00007254"/>
    </source>
</evidence>
<keyword evidence="12" id="KW-1185">Reference proteome</keyword>
<evidence type="ECO:0000256" key="5">
    <source>
        <dbReference type="ARBA" id="ARBA00022692"/>
    </source>
</evidence>
<dbReference type="HAMAP" id="MF_00115">
    <property type="entry name" value="MscL"/>
    <property type="match status" value="1"/>
</dbReference>
<gene>
    <name evidence="10 11" type="primary">mscL</name>
    <name evidence="11" type="ORF">C5L14_07120</name>
</gene>
<keyword evidence="4 10" id="KW-1003">Cell membrane</keyword>
<dbReference type="GO" id="GO:0005886">
    <property type="term" value="C:plasma membrane"/>
    <property type="evidence" value="ECO:0007669"/>
    <property type="project" value="UniProtKB-SubCell"/>
</dbReference>
<reference evidence="11 12" key="1">
    <citation type="submission" date="2018-02" db="EMBL/GenBank/DDBJ databases">
        <title>Whole genome sequencing of endophytic bacterium.</title>
        <authorList>
            <person name="Eedara R."/>
            <person name="Podile A.R."/>
        </authorList>
    </citation>
    <scope>NUCLEOTIDE SEQUENCE [LARGE SCALE GENOMIC DNA]</scope>
    <source>
        <strain evidence="11 12">RP1T</strain>
    </source>
</reference>
<dbReference type="PANTHER" id="PTHR30266:SF2">
    <property type="entry name" value="LARGE-CONDUCTANCE MECHANOSENSITIVE CHANNEL"/>
    <property type="match status" value="1"/>
</dbReference>
<dbReference type="NCBIfam" id="NF010557">
    <property type="entry name" value="PRK13952.1"/>
    <property type="match status" value="1"/>
</dbReference>
<organism evidence="11 12">
    <name type="scientific">Labrys okinawensis</name>
    <dbReference type="NCBI Taxonomy" id="346911"/>
    <lineage>
        <taxon>Bacteria</taxon>
        <taxon>Pseudomonadati</taxon>
        <taxon>Pseudomonadota</taxon>
        <taxon>Alphaproteobacteria</taxon>
        <taxon>Hyphomicrobiales</taxon>
        <taxon>Xanthobacteraceae</taxon>
        <taxon>Labrys</taxon>
    </lineage>
</organism>
<evidence type="ECO:0000313" key="12">
    <source>
        <dbReference type="Proteomes" id="UP000237682"/>
    </source>
</evidence>
<sequence>MLKEFKEFALKGNVVDLAIGVIIGAAFTKIVTAVVEDLINPIIGALTPGGLDFSNIYLMLRGTAPEGASLADARKLGTPLAYGDFVSVVVNFLIVAFILFMIVKVINRLRREAPAKEEAPAAPPADVQLLTEIRDLLAKR</sequence>
<evidence type="ECO:0000256" key="4">
    <source>
        <dbReference type="ARBA" id="ARBA00022475"/>
    </source>
</evidence>
<comment type="caution">
    <text evidence="11">The sequence shown here is derived from an EMBL/GenBank/DDBJ whole genome shotgun (WGS) entry which is preliminary data.</text>
</comment>
<comment type="subcellular location">
    <subcellularLocation>
        <location evidence="10">Cell inner membrane</location>
        <topology evidence="10">Multi-pass membrane protein</topology>
    </subcellularLocation>
    <subcellularLocation>
        <location evidence="1">Cell membrane</location>
        <topology evidence="1">Multi-pass membrane protein</topology>
    </subcellularLocation>
</comment>
<dbReference type="NCBIfam" id="TIGR00220">
    <property type="entry name" value="mscL"/>
    <property type="match status" value="1"/>
</dbReference>
<comment type="subunit">
    <text evidence="10">Homopentamer.</text>
</comment>
<keyword evidence="8 10" id="KW-0472">Membrane</keyword>
<evidence type="ECO:0000256" key="6">
    <source>
        <dbReference type="ARBA" id="ARBA00022989"/>
    </source>
</evidence>
<evidence type="ECO:0000256" key="3">
    <source>
        <dbReference type="ARBA" id="ARBA00022448"/>
    </source>
</evidence>
<evidence type="ECO:0000256" key="7">
    <source>
        <dbReference type="ARBA" id="ARBA00023065"/>
    </source>
</evidence>
<protein>
    <recommendedName>
        <fullName evidence="10">Large-conductance mechanosensitive channel</fullName>
    </recommendedName>
</protein>
<keyword evidence="5 10" id="KW-0812">Transmembrane</keyword>
<dbReference type="SUPFAM" id="SSF81330">
    <property type="entry name" value="Gated mechanosensitive channel"/>
    <property type="match status" value="1"/>
</dbReference>
<evidence type="ECO:0000256" key="1">
    <source>
        <dbReference type="ARBA" id="ARBA00004651"/>
    </source>
</evidence>
<evidence type="ECO:0000256" key="8">
    <source>
        <dbReference type="ARBA" id="ARBA00023136"/>
    </source>
</evidence>
<keyword evidence="3 10" id="KW-0813">Transport</keyword>
<dbReference type="PROSITE" id="PS01327">
    <property type="entry name" value="MSCL"/>
    <property type="match status" value="1"/>
</dbReference>
<dbReference type="PANTHER" id="PTHR30266">
    <property type="entry name" value="MECHANOSENSITIVE CHANNEL MSCL"/>
    <property type="match status" value="1"/>
</dbReference>
<comment type="similarity">
    <text evidence="2 10">Belongs to the MscL family.</text>
</comment>
<dbReference type="Gene3D" id="1.10.1200.120">
    <property type="entry name" value="Large-conductance mechanosensitive channel, MscL, domain 1"/>
    <property type="match status" value="1"/>
</dbReference>
<dbReference type="RefSeq" id="WP_105861370.1">
    <property type="nucleotide sequence ID" value="NZ_PUEJ01000003.1"/>
</dbReference>
<evidence type="ECO:0000313" key="11">
    <source>
        <dbReference type="EMBL" id="PRH87702.1"/>
    </source>
</evidence>